<dbReference type="HOGENOM" id="CLU_3364244_0_0_9"/>
<proteinExistence type="predicted"/>
<name>A7VQJ8_9FIRM</name>
<gene>
    <name evidence="1" type="ORF">CLOLEP_00829</name>
</gene>
<protein>
    <submittedName>
        <fullName evidence="1">Uncharacterized protein</fullName>
    </submittedName>
</protein>
<dbReference type="Proteomes" id="UP000003490">
    <property type="component" value="Unassembled WGS sequence"/>
</dbReference>
<dbReference type="AlphaFoldDB" id="A7VQJ8"/>
<dbReference type="EMBL" id="ABCB02000015">
    <property type="protein sequence ID" value="EDO62410.1"/>
    <property type="molecule type" value="Genomic_DNA"/>
</dbReference>
<evidence type="ECO:0000313" key="2">
    <source>
        <dbReference type="Proteomes" id="UP000003490"/>
    </source>
</evidence>
<accession>A7VQJ8</accession>
<evidence type="ECO:0000313" key="1">
    <source>
        <dbReference type="EMBL" id="EDO62410.1"/>
    </source>
</evidence>
<comment type="caution">
    <text evidence="1">The sequence shown here is derived from an EMBL/GenBank/DDBJ whole genome shotgun (WGS) entry which is preliminary data.</text>
</comment>
<organism evidence="1 2">
    <name type="scientific">[Clostridium] leptum DSM 753</name>
    <dbReference type="NCBI Taxonomy" id="428125"/>
    <lineage>
        <taxon>Bacteria</taxon>
        <taxon>Bacillati</taxon>
        <taxon>Bacillota</taxon>
        <taxon>Clostridia</taxon>
        <taxon>Eubacteriales</taxon>
        <taxon>Oscillospiraceae</taxon>
        <taxon>Oscillospiraceae incertae sedis</taxon>
    </lineage>
</organism>
<reference evidence="1 2" key="2">
    <citation type="submission" date="2007-08" db="EMBL/GenBank/DDBJ databases">
        <authorList>
            <person name="Fulton L."/>
            <person name="Clifton S."/>
            <person name="Fulton B."/>
            <person name="Xu J."/>
            <person name="Minx P."/>
            <person name="Pepin K.H."/>
            <person name="Johnson M."/>
            <person name="Thiruvilangam P."/>
            <person name="Bhonagiri V."/>
            <person name="Nash W.E."/>
            <person name="Wang C."/>
            <person name="Mardis E.R."/>
            <person name="Wilson R.K."/>
        </authorList>
    </citation>
    <scope>NUCLEOTIDE SEQUENCE [LARGE SCALE GENOMIC DNA]</scope>
    <source>
        <strain evidence="1 2">DSM 753</strain>
    </source>
</reference>
<reference evidence="1 2" key="1">
    <citation type="submission" date="2007-08" db="EMBL/GenBank/DDBJ databases">
        <title>Draft genome sequence of Clostridium leptum (DSM 753).</title>
        <authorList>
            <person name="Sudarsanam P."/>
            <person name="Ley R."/>
            <person name="Guruge J."/>
            <person name="Turnbaugh P.J."/>
            <person name="Mahowald M."/>
            <person name="Liep D."/>
            <person name="Gordon J."/>
        </authorList>
    </citation>
    <scope>NUCLEOTIDE SEQUENCE [LARGE SCALE GENOMIC DNA]</scope>
    <source>
        <strain evidence="1 2">DSM 753</strain>
    </source>
</reference>
<sequence length="35" mass="4125">MSFSCSVVNTSYSPFFYFGFLIKHFLNYTFSEISI</sequence>